<evidence type="ECO:0008006" key="3">
    <source>
        <dbReference type="Google" id="ProtNLM"/>
    </source>
</evidence>
<dbReference type="NCBIfam" id="NF047353">
    <property type="entry name" value="tube_lmo2291"/>
    <property type="match status" value="1"/>
</dbReference>
<comment type="caution">
    <text evidence="1">The sequence shown here is derived from an EMBL/GenBank/DDBJ whole genome shotgun (WGS) entry which is preliminary data.</text>
</comment>
<sequence>MARTGVYPVFENKFKIGTNGRSSIDDDMKPVSSLETFSVEIDGNVEEWTPMEAEGWKRRMVTGKSLTITLSGKREIGDEGNDYVAANAWGTGSGCDTKFEWEFPDGAKLAFDCVLSVTNPGSGDATDVAALEFEVHSDGKPTYTPASGV</sequence>
<dbReference type="RefSeq" id="WP_193501129.1">
    <property type="nucleotide sequence ID" value="NZ_JADCKC010000002.1"/>
</dbReference>
<organism evidence="1 2">
    <name type="scientific">Gemmiger gallinarum</name>
    <dbReference type="NCBI Taxonomy" id="2779354"/>
    <lineage>
        <taxon>Bacteria</taxon>
        <taxon>Bacillati</taxon>
        <taxon>Bacillota</taxon>
        <taxon>Clostridia</taxon>
        <taxon>Eubacteriales</taxon>
        <taxon>Gemmiger</taxon>
    </lineage>
</organism>
<proteinExistence type="predicted"/>
<reference evidence="1 2" key="1">
    <citation type="submission" date="2020-10" db="EMBL/GenBank/DDBJ databases">
        <title>ChiBAC.</title>
        <authorList>
            <person name="Zenner C."/>
            <person name="Hitch T.C.A."/>
            <person name="Clavel T."/>
        </authorList>
    </citation>
    <scope>NUCLEOTIDE SEQUENCE [LARGE SCALE GENOMIC DNA]</scope>
    <source>
        <strain evidence="1 2">DSM 109015</strain>
    </source>
</reference>
<dbReference type="Proteomes" id="UP000768567">
    <property type="component" value="Unassembled WGS sequence"/>
</dbReference>
<keyword evidence="2" id="KW-1185">Reference proteome</keyword>
<protein>
    <recommendedName>
        <fullName evidence="3">Phage major tail protein, TP901-1 family</fullName>
    </recommendedName>
</protein>
<name>A0ABR9R3D5_9FIRM</name>
<gene>
    <name evidence="1" type="ORF">INF35_07570</name>
</gene>
<accession>A0ABR9R3D5</accession>
<dbReference type="EMBL" id="JADCKC010000002">
    <property type="protein sequence ID" value="MBE5037641.1"/>
    <property type="molecule type" value="Genomic_DNA"/>
</dbReference>
<evidence type="ECO:0000313" key="1">
    <source>
        <dbReference type="EMBL" id="MBE5037641.1"/>
    </source>
</evidence>
<evidence type="ECO:0000313" key="2">
    <source>
        <dbReference type="Proteomes" id="UP000768567"/>
    </source>
</evidence>